<dbReference type="AlphaFoldDB" id="A0AAJ0G9N7"/>
<dbReference type="Proteomes" id="UP001271007">
    <property type="component" value="Unassembled WGS sequence"/>
</dbReference>
<sequence length="193" mass="21626">MSDHSDYEKYGFPAVDVGHLYPKQIEAIERVGGMRAYEVAEKTLYDAGTDKATVGDINIRGVFYSAYKRMTWRRESGASPISGDDMWMPLESEDYTVIMSWEHFYGSRPASDNLGMREAAMMAVLRLPEVNGLLRGKDEKRSVYEVLGLTWGHAVHLCFEERKKGRSPKGGQELFDKMSEACWRGGGGGGIVI</sequence>
<organism evidence="1 2">
    <name type="scientific">Extremus antarcticus</name>
    <dbReference type="NCBI Taxonomy" id="702011"/>
    <lineage>
        <taxon>Eukaryota</taxon>
        <taxon>Fungi</taxon>
        <taxon>Dikarya</taxon>
        <taxon>Ascomycota</taxon>
        <taxon>Pezizomycotina</taxon>
        <taxon>Dothideomycetes</taxon>
        <taxon>Dothideomycetidae</taxon>
        <taxon>Mycosphaerellales</taxon>
        <taxon>Extremaceae</taxon>
        <taxon>Extremus</taxon>
    </lineage>
</organism>
<accession>A0AAJ0G9N7</accession>
<dbReference type="EMBL" id="JAWDJX010000094">
    <property type="protein sequence ID" value="KAK3046415.1"/>
    <property type="molecule type" value="Genomic_DNA"/>
</dbReference>
<comment type="caution">
    <text evidence="1">The sequence shown here is derived from an EMBL/GenBank/DDBJ whole genome shotgun (WGS) entry which is preliminary data.</text>
</comment>
<name>A0AAJ0G9N7_9PEZI</name>
<protein>
    <submittedName>
        <fullName evidence="1">Uncharacterized protein</fullName>
    </submittedName>
</protein>
<keyword evidence="2" id="KW-1185">Reference proteome</keyword>
<proteinExistence type="predicted"/>
<evidence type="ECO:0000313" key="1">
    <source>
        <dbReference type="EMBL" id="KAK3046415.1"/>
    </source>
</evidence>
<evidence type="ECO:0000313" key="2">
    <source>
        <dbReference type="Proteomes" id="UP001271007"/>
    </source>
</evidence>
<reference evidence="1" key="1">
    <citation type="submission" date="2023-04" db="EMBL/GenBank/DDBJ databases">
        <title>Black Yeasts Isolated from many extreme environments.</title>
        <authorList>
            <person name="Coleine C."/>
            <person name="Stajich J.E."/>
            <person name="Selbmann L."/>
        </authorList>
    </citation>
    <scope>NUCLEOTIDE SEQUENCE</scope>
    <source>
        <strain evidence="1">CCFEE 5312</strain>
    </source>
</reference>
<gene>
    <name evidence="1" type="ORF">LTR09_012107</name>
</gene>